<feature type="transmembrane region" description="Helical" evidence="6">
    <location>
        <begin position="313"/>
        <end position="334"/>
    </location>
</feature>
<dbReference type="InterPro" id="IPR020846">
    <property type="entry name" value="MFS_dom"/>
</dbReference>
<gene>
    <name evidence="8" type="ORF">NXY30_26720</name>
</gene>
<keyword evidence="4 6" id="KW-1133">Transmembrane helix</keyword>
<feature type="transmembrane region" description="Helical" evidence="6">
    <location>
        <begin position="346"/>
        <end position="372"/>
    </location>
</feature>
<evidence type="ECO:0000259" key="7">
    <source>
        <dbReference type="PROSITE" id="PS50850"/>
    </source>
</evidence>
<keyword evidence="5 6" id="KW-0472">Membrane</keyword>
<evidence type="ECO:0000313" key="8">
    <source>
        <dbReference type="EMBL" id="UVQ74489.1"/>
    </source>
</evidence>
<dbReference type="RefSeq" id="WP_258902789.1">
    <property type="nucleotide sequence ID" value="NZ_CP103141.1"/>
</dbReference>
<evidence type="ECO:0000256" key="1">
    <source>
        <dbReference type="ARBA" id="ARBA00004651"/>
    </source>
</evidence>
<comment type="subcellular location">
    <subcellularLocation>
        <location evidence="1">Cell membrane</location>
        <topology evidence="1">Multi-pass membrane protein</topology>
    </subcellularLocation>
</comment>
<feature type="transmembrane region" description="Helical" evidence="6">
    <location>
        <begin position="183"/>
        <end position="204"/>
    </location>
</feature>
<reference evidence="8" key="1">
    <citation type="submission" date="2022-08" db="EMBL/GenBank/DDBJ databases">
        <title>Genome Sequencing of Bacteroides fragilis Group Isolates with Nanopore Technology.</title>
        <authorList>
            <person name="Tisza M.J."/>
            <person name="Smith D."/>
            <person name="Dekker J.P."/>
        </authorList>
    </citation>
    <scope>NUCLEOTIDE SEQUENCE</scope>
    <source>
        <strain evidence="8">BFG-527</strain>
    </source>
</reference>
<accession>A0ABY5T9H3</accession>
<keyword evidence="8" id="KW-0813">Transport</keyword>
<dbReference type="PROSITE" id="PS50850">
    <property type="entry name" value="MFS"/>
    <property type="match status" value="1"/>
</dbReference>
<evidence type="ECO:0000256" key="6">
    <source>
        <dbReference type="SAM" id="Phobius"/>
    </source>
</evidence>
<evidence type="ECO:0000256" key="4">
    <source>
        <dbReference type="ARBA" id="ARBA00022989"/>
    </source>
</evidence>
<feature type="transmembrane region" description="Helical" evidence="6">
    <location>
        <begin position="262"/>
        <end position="284"/>
    </location>
</feature>
<keyword evidence="2" id="KW-1003">Cell membrane</keyword>
<feature type="transmembrane region" description="Helical" evidence="6">
    <location>
        <begin position="378"/>
        <end position="398"/>
    </location>
</feature>
<dbReference type="PANTHER" id="PTHR43124:SF4">
    <property type="entry name" value="SUGAR EFFLUX TRANSPORTER"/>
    <property type="match status" value="1"/>
</dbReference>
<dbReference type="Gene3D" id="1.20.1250.20">
    <property type="entry name" value="MFS general substrate transporter like domains"/>
    <property type="match status" value="1"/>
</dbReference>
<evidence type="ECO:0000256" key="3">
    <source>
        <dbReference type="ARBA" id="ARBA00022692"/>
    </source>
</evidence>
<organism evidence="8 9">
    <name type="scientific">Bacteroides faecis</name>
    <dbReference type="NCBI Taxonomy" id="674529"/>
    <lineage>
        <taxon>Bacteria</taxon>
        <taxon>Pseudomonadati</taxon>
        <taxon>Bacteroidota</taxon>
        <taxon>Bacteroidia</taxon>
        <taxon>Bacteroidales</taxon>
        <taxon>Bacteroidaceae</taxon>
        <taxon>Bacteroides</taxon>
    </lineage>
</organism>
<keyword evidence="9" id="KW-1185">Reference proteome</keyword>
<feature type="transmembrane region" description="Helical" evidence="6">
    <location>
        <begin position="152"/>
        <end position="171"/>
    </location>
</feature>
<name>A0ABY5T9H3_9BACE</name>
<feature type="transmembrane region" description="Helical" evidence="6">
    <location>
        <begin position="95"/>
        <end position="112"/>
    </location>
</feature>
<feature type="transmembrane region" description="Helical" evidence="6">
    <location>
        <begin position="71"/>
        <end position="88"/>
    </location>
</feature>
<sequence>MTATFNRISKTFFQIFMMATDMTLKEWLPILGMTCSAFIFNTSEFIPIGLLTDIASEFNITEAHAGSMISVYAWIVTLLSLPLMLLVCKMEFRKLLLATLALFGCCQIISAISQTFPILLFSRIGVACSHAVFWSIASPLAVRVVSEQHRSLALSLIVTGTSVAMIFGLPFGRMIGLYIGWRMTFVCVASIAFAILVYLAFVFPRIENRSAFSLKKLPKLFQNKALQAIYLLSFAVATSYYIGYSYIEPFLKQVAGLSDQLITATLIIFGAFGICGSLMFSHYYDRRPHQFNILSTFSIAVSLLLLYPSSNNVYTVVALCAFWGMSVTAYNVAFQAETIKHASQDSTAIAMSVFSSIFNLGIGCGTFIGGFICTYSSMANLGYIGGILALFASVYCILRVRKCQ</sequence>
<dbReference type="InterPro" id="IPR011701">
    <property type="entry name" value="MFS"/>
</dbReference>
<dbReference type="Proteomes" id="UP001060104">
    <property type="component" value="Chromosome"/>
</dbReference>
<keyword evidence="8" id="KW-0762">Sugar transport</keyword>
<evidence type="ECO:0000313" key="9">
    <source>
        <dbReference type="Proteomes" id="UP001060104"/>
    </source>
</evidence>
<feature type="domain" description="Major facilitator superfamily (MFS) profile" evidence="7">
    <location>
        <begin position="29"/>
        <end position="404"/>
    </location>
</feature>
<keyword evidence="3 6" id="KW-0812">Transmembrane</keyword>
<protein>
    <submittedName>
        <fullName evidence="8">Sugar transporter</fullName>
    </submittedName>
</protein>
<feature type="transmembrane region" description="Helical" evidence="6">
    <location>
        <begin position="291"/>
        <end position="307"/>
    </location>
</feature>
<evidence type="ECO:0000256" key="5">
    <source>
        <dbReference type="ARBA" id="ARBA00023136"/>
    </source>
</evidence>
<dbReference type="CDD" id="cd17324">
    <property type="entry name" value="MFS_NepI_like"/>
    <property type="match status" value="1"/>
</dbReference>
<feature type="transmembrane region" description="Helical" evidence="6">
    <location>
        <begin position="27"/>
        <end position="51"/>
    </location>
</feature>
<feature type="transmembrane region" description="Helical" evidence="6">
    <location>
        <begin position="225"/>
        <end position="242"/>
    </location>
</feature>
<dbReference type="InterPro" id="IPR036259">
    <property type="entry name" value="MFS_trans_sf"/>
</dbReference>
<dbReference type="SUPFAM" id="SSF103473">
    <property type="entry name" value="MFS general substrate transporter"/>
    <property type="match status" value="1"/>
</dbReference>
<evidence type="ECO:0000256" key="2">
    <source>
        <dbReference type="ARBA" id="ARBA00022475"/>
    </source>
</evidence>
<proteinExistence type="predicted"/>
<dbReference type="PANTHER" id="PTHR43124">
    <property type="entry name" value="PURINE EFFLUX PUMP PBUE"/>
    <property type="match status" value="1"/>
</dbReference>
<dbReference type="NCBIfam" id="NF002921">
    <property type="entry name" value="PRK03545.1"/>
    <property type="match status" value="1"/>
</dbReference>
<dbReference type="Pfam" id="PF07690">
    <property type="entry name" value="MFS_1"/>
    <property type="match status" value="1"/>
</dbReference>
<feature type="transmembrane region" description="Helical" evidence="6">
    <location>
        <begin position="118"/>
        <end position="140"/>
    </location>
</feature>
<dbReference type="InterPro" id="IPR050189">
    <property type="entry name" value="MFS_Efflux_Transporters"/>
</dbReference>
<dbReference type="EMBL" id="CP103141">
    <property type="protein sequence ID" value="UVQ74489.1"/>
    <property type="molecule type" value="Genomic_DNA"/>
</dbReference>